<feature type="domain" description="Tn3 transposase DDE" evidence="1">
    <location>
        <begin position="1"/>
        <end position="91"/>
    </location>
</feature>
<organism evidence="2 3">
    <name type="scientific">Microbispora rosea</name>
    <dbReference type="NCBI Taxonomy" id="58117"/>
    <lineage>
        <taxon>Bacteria</taxon>
        <taxon>Bacillati</taxon>
        <taxon>Actinomycetota</taxon>
        <taxon>Actinomycetes</taxon>
        <taxon>Streptosporangiales</taxon>
        <taxon>Streptosporangiaceae</taxon>
        <taxon>Microbispora</taxon>
    </lineage>
</organism>
<dbReference type="GO" id="GO:0006313">
    <property type="term" value="P:DNA transposition"/>
    <property type="evidence" value="ECO:0007669"/>
    <property type="project" value="InterPro"/>
</dbReference>
<dbReference type="GO" id="GO:0004803">
    <property type="term" value="F:transposase activity"/>
    <property type="evidence" value="ECO:0007669"/>
    <property type="project" value="InterPro"/>
</dbReference>
<sequence length="186" mass="20438">MINHQAAGLGGKVVAGTPRDSLYVLDVLYDRDGGKRPQMIVTDTASYSDIVFGLLTLAGFAYAPQLADLPEQKMWRIDRTADYGAFQDAARGRAGQLYQRYQDGMEDQIGALGLVLNAIVLFNTRYMDAPVVQLRADGLEVGDEDVARLSPFVRHHINVLGRYSFQLPDLPGGLRPLRAPDAMQEG</sequence>
<reference evidence="3" key="1">
    <citation type="submission" date="2017-01" db="EMBL/GenBank/DDBJ databases">
        <authorList>
            <person name="Varghese N."/>
            <person name="Submissions S."/>
        </authorList>
    </citation>
    <scope>NUCLEOTIDE SEQUENCE [LARGE SCALE GENOMIC DNA]</scope>
    <source>
        <strain evidence="3">ATCC 12950</strain>
    </source>
</reference>
<keyword evidence="3" id="KW-1185">Reference proteome</keyword>
<evidence type="ECO:0000259" key="1">
    <source>
        <dbReference type="Pfam" id="PF01526"/>
    </source>
</evidence>
<dbReference type="Pfam" id="PF01526">
    <property type="entry name" value="DDE_Tnp_Tn3"/>
    <property type="match status" value="1"/>
</dbReference>
<proteinExistence type="predicted"/>
<dbReference type="AlphaFoldDB" id="A0A1N7H5Y4"/>
<dbReference type="EMBL" id="FTNI01000037">
    <property type="protein sequence ID" value="SIS20232.1"/>
    <property type="molecule type" value="Genomic_DNA"/>
</dbReference>
<accession>A0A1N7H5Y4</accession>
<evidence type="ECO:0000313" key="2">
    <source>
        <dbReference type="EMBL" id="SIS20232.1"/>
    </source>
</evidence>
<dbReference type="InterPro" id="IPR002513">
    <property type="entry name" value="Tn3_Tnp_DDE_dom"/>
</dbReference>
<dbReference type="Proteomes" id="UP000186096">
    <property type="component" value="Unassembled WGS sequence"/>
</dbReference>
<dbReference type="STRING" id="58117.SAMN05421833_13786"/>
<evidence type="ECO:0000313" key="3">
    <source>
        <dbReference type="Proteomes" id="UP000186096"/>
    </source>
</evidence>
<gene>
    <name evidence="2" type="ORF">SAMN05421833_13786</name>
</gene>
<name>A0A1N7H5Y4_9ACTN</name>
<protein>
    <submittedName>
        <fullName evidence="2">Tn3 transposase DDE domain-containing protein</fullName>
    </submittedName>
</protein>